<evidence type="ECO:0000256" key="1">
    <source>
        <dbReference type="SAM" id="MobiDB-lite"/>
    </source>
</evidence>
<dbReference type="EMBL" id="JASCZI010151125">
    <property type="protein sequence ID" value="MED6169826.1"/>
    <property type="molecule type" value="Genomic_DNA"/>
</dbReference>
<name>A0ABU6VC40_9FABA</name>
<evidence type="ECO:0000313" key="3">
    <source>
        <dbReference type="Proteomes" id="UP001341840"/>
    </source>
</evidence>
<reference evidence="2 3" key="1">
    <citation type="journal article" date="2023" name="Plants (Basel)">
        <title>Bridging the Gap: Combining Genomics and Transcriptomics Approaches to Understand Stylosanthes scabra, an Orphan Legume from the Brazilian Caatinga.</title>
        <authorList>
            <person name="Ferreira-Neto J.R.C."/>
            <person name="da Silva M.D."/>
            <person name="Binneck E."/>
            <person name="de Melo N.F."/>
            <person name="da Silva R.H."/>
            <person name="de Melo A.L.T.M."/>
            <person name="Pandolfi V."/>
            <person name="Bustamante F.O."/>
            <person name="Brasileiro-Vidal A.C."/>
            <person name="Benko-Iseppon A.M."/>
        </authorList>
    </citation>
    <scope>NUCLEOTIDE SEQUENCE [LARGE SCALE GENOMIC DNA]</scope>
    <source>
        <tissue evidence="2">Leaves</tissue>
    </source>
</reference>
<proteinExistence type="predicted"/>
<evidence type="ECO:0000313" key="2">
    <source>
        <dbReference type="EMBL" id="MED6169826.1"/>
    </source>
</evidence>
<feature type="region of interest" description="Disordered" evidence="1">
    <location>
        <begin position="1"/>
        <end position="34"/>
    </location>
</feature>
<organism evidence="2 3">
    <name type="scientific">Stylosanthes scabra</name>
    <dbReference type="NCBI Taxonomy" id="79078"/>
    <lineage>
        <taxon>Eukaryota</taxon>
        <taxon>Viridiplantae</taxon>
        <taxon>Streptophyta</taxon>
        <taxon>Embryophyta</taxon>
        <taxon>Tracheophyta</taxon>
        <taxon>Spermatophyta</taxon>
        <taxon>Magnoliopsida</taxon>
        <taxon>eudicotyledons</taxon>
        <taxon>Gunneridae</taxon>
        <taxon>Pentapetalae</taxon>
        <taxon>rosids</taxon>
        <taxon>fabids</taxon>
        <taxon>Fabales</taxon>
        <taxon>Fabaceae</taxon>
        <taxon>Papilionoideae</taxon>
        <taxon>50 kb inversion clade</taxon>
        <taxon>dalbergioids sensu lato</taxon>
        <taxon>Dalbergieae</taxon>
        <taxon>Pterocarpus clade</taxon>
        <taxon>Stylosanthes</taxon>
    </lineage>
</organism>
<accession>A0ABU6VC40</accession>
<protein>
    <submittedName>
        <fullName evidence="2">Uncharacterized protein</fullName>
    </submittedName>
</protein>
<sequence>MSSSSNDNEDWKKGGRRRNPNSPKEKSLDSRCSPSDFSKIMQEIGENDLQMAEVIAMGFRDLEDMPNWTVKQEFFLHLASRFDLENNLIKDDVGMIDVNASVSERAIGLPLYGIDFPDYDPGNIRTAALKLRWGPVTLKVLKAFVIRCPMEM</sequence>
<gene>
    <name evidence="2" type="ORF">PIB30_024944</name>
</gene>
<dbReference type="Proteomes" id="UP001341840">
    <property type="component" value="Unassembled WGS sequence"/>
</dbReference>
<keyword evidence="3" id="KW-1185">Reference proteome</keyword>
<comment type="caution">
    <text evidence="2">The sequence shown here is derived from an EMBL/GenBank/DDBJ whole genome shotgun (WGS) entry which is preliminary data.</text>
</comment>